<sequence length="210" mass="24456">MASLAILVKHSGRWDNDNCYVDYTIDEMIFKESSSYNDLYNVIAMQLGIDTNVNKLKIEYNIDKRQDTHVDSQRHRVYIMLKKSENEFNKYPLCISKLPSIIGTNELCGSSNQDSDTITSISINENDEFDNRQLSIGELVEPLHILWSGSCDGVISDPCNKFVEVDQVYKTKDILKSVMEKYAIEKRFQYRTLRSKAIRYLLYTYKYIIV</sequence>
<protein>
    <submittedName>
        <fullName evidence="1">Uncharacterized protein</fullName>
    </submittedName>
</protein>
<dbReference type="AlphaFoldDB" id="A0A3Q7GZ13"/>
<reference evidence="1" key="2">
    <citation type="submission" date="2019-01" db="UniProtKB">
        <authorList>
            <consortium name="EnsemblPlants"/>
        </authorList>
    </citation>
    <scope>IDENTIFICATION</scope>
    <source>
        <strain evidence="1">cv. Heinz 1706</strain>
    </source>
</reference>
<evidence type="ECO:0000313" key="1">
    <source>
        <dbReference type="EnsemblPlants" id="Solyc04g071367.1.1"/>
    </source>
</evidence>
<dbReference type="Proteomes" id="UP000004994">
    <property type="component" value="Chromosome 4"/>
</dbReference>
<proteinExistence type="predicted"/>
<keyword evidence="2" id="KW-1185">Reference proteome</keyword>
<dbReference type="InParanoid" id="A0A3Q7GZ13"/>
<dbReference type="Gramene" id="Solyc04g071367.1.1">
    <property type="protein sequence ID" value="Solyc04g071367.1.1"/>
    <property type="gene ID" value="Solyc04g071367.1"/>
</dbReference>
<organism evidence="1">
    <name type="scientific">Solanum lycopersicum</name>
    <name type="common">Tomato</name>
    <name type="synonym">Lycopersicon esculentum</name>
    <dbReference type="NCBI Taxonomy" id="4081"/>
    <lineage>
        <taxon>Eukaryota</taxon>
        <taxon>Viridiplantae</taxon>
        <taxon>Streptophyta</taxon>
        <taxon>Embryophyta</taxon>
        <taxon>Tracheophyta</taxon>
        <taxon>Spermatophyta</taxon>
        <taxon>Magnoliopsida</taxon>
        <taxon>eudicotyledons</taxon>
        <taxon>Gunneridae</taxon>
        <taxon>Pentapetalae</taxon>
        <taxon>asterids</taxon>
        <taxon>lamiids</taxon>
        <taxon>Solanales</taxon>
        <taxon>Solanaceae</taxon>
        <taxon>Solanoideae</taxon>
        <taxon>Solaneae</taxon>
        <taxon>Solanum</taxon>
        <taxon>Solanum subgen. Lycopersicon</taxon>
    </lineage>
</organism>
<name>A0A3Q7GZ13_SOLLC</name>
<reference evidence="1" key="1">
    <citation type="journal article" date="2012" name="Nature">
        <title>The tomato genome sequence provides insights into fleshy fruit evolution.</title>
        <authorList>
            <consortium name="Tomato Genome Consortium"/>
        </authorList>
    </citation>
    <scope>NUCLEOTIDE SEQUENCE [LARGE SCALE GENOMIC DNA]</scope>
    <source>
        <strain evidence="1">cv. Heinz 1706</strain>
    </source>
</reference>
<dbReference type="PaxDb" id="4081-Solyc04g071390.1.1"/>
<dbReference type="EnsemblPlants" id="Solyc04g071367.1.1">
    <property type="protein sequence ID" value="Solyc04g071367.1.1"/>
    <property type="gene ID" value="Solyc04g071367.1"/>
</dbReference>
<evidence type="ECO:0000313" key="2">
    <source>
        <dbReference type="Proteomes" id="UP000004994"/>
    </source>
</evidence>
<accession>A0A3Q7GZ13</accession>